<dbReference type="Ensembl" id="ENSONIT00000082001.1">
    <property type="protein sequence ID" value="ENSONIP00000048434.1"/>
    <property type="gene ID" value="ENSONIG00000028560.1"/>
</dbReference>
<sequence>QLNDTQMQTKPLVAWVRMTVFPFGQSIVDSVQKEKKCLGARKRVQSFLDSRICSQCHPHCSCWWRPSFITRRGKRKKGEKAKGPGDIFRHKTERRRTVMISSL</sequence>
<keyword evidence="2" id="KW-1185">Reference proteome</keyword>
<dbReference type="AlphaFoldDB" id="A0A669CPS0"/>
<evidence type="ECO:0000313" key="2">
    <source>
        <dbReference type="Proteomes" id="UP000005207"/>
    </source>
</evidence>
<dbReference type="GeneTree" id="ENSGT01120000277912"/>
<dbReference type="InParanoid" id="A0A669CPS0"/>
<name>A0A669CPS0_ORENI</name>
<evidence type="ECO:0000313" key="1">
    <source>
        <dbReference type="Ensembl" id="ENSONIP00000048434.1"/>
    </source>
</evidence>
<reference evidence="1" key="2">
    <citation type="submission" date="2025-08" db="UniProtKB">
        <authorList>
            <consortium name="Ensembl"/>
        </authorList>
    </citation>
    <scope>IDENTIFICATION</scope>
</reference>
<reference evidence="1" key="3">
    <citation type="submission" date="2025-09" db="UniProtKB">
        <authorList>
            <consortium name="Ensembl"/>
        </authorList>
    </citation>
    <scope>IDENTIFICATION</scope>
</reference>
<reference evidence="2" key="1">
    <citation type="submission" date="2012-01" db="EMBL/GenBank/DDBJ databases">
        <title>The Genome Sequence of Oreochromis niloticus (Nile Tilapia).</title>
        <authorList>
            <consortium name="Broad Institute Genome Assembly Team"/>
            <consortium name="Broad Institute Sequencing Platform"/>
            <person name="Di Palma F."/>
            <person name="Johnson J."/>
            <person name="Lander E.S."/>
            <person name="Lindblad-Toh K."/>
        </authorList>
    </citation>
    <scope>NUCLEOTIDE SEQUENCE [LARGE SCALE GENOMIC DNA]</scope>
</reference>
<dbReference type="Proteomes" id="UP000005207">
    <property type="component" value="Linkage group LG5"/>
</dbReference>
<protein>
    <submittedName>
        <fullName evidence="1">Uncharacterized protein</fullName>
    </submittedName>
</protein>
<proteinExistence type="predicted"/>
<organism evidence="1 2">
    <name type="scientific">Oreochromis niloticus</name>
    <name type="common">Nile tilapia</name>
    <name type="synonym">Tilapia nilotica</name>
    <dbReference type="NCBI Taxonomy" id="8128"/>
    <lineage>
        <taxon>Eukaryota</taxon>
        <taxon>Metazoa</taxon>
        <taxon>Chordata</taxon>
        <taxon>Craniata</taxon>
        <taxon>Vertebrata</taxon>
        <taxon>Euteleostomi</taxon>
        <taxon>Actinopterygii</taxon>
        <taxon>Neopterygii</taxon>
        <taxon>Teleostei</taxon>
        <taxon>Neoteleostei</taxon>
        <taxon>Acanthomorphata</taxon>
        <taxon>Ovalentaria</taxon>
        <taxon>Cichlomorphae</taxon>
        <taxon>Cichliformes</taxon>
        <taxon>Cichlidae</taxon>
        <taxon>African cichlids</taxon>
        <taxon>Pseudocrenilabrinae</taxon>
        <taxon>Oreochromini</taxon>
        <taxon>Oreochromis</taxon>
    </lineage>
</organism>
<accession>A0A669CPS0</accession>